<accession>A0ABX9NC41</accession>
<dbReference type="InterPro" id="IPR001387">
    <property type="entry name" value="Cro/C1-type_HTH"/>
</dbReference>
<reference evidence="2 3" key="1">
    <citation type="submission" date="2018-08" db="EMBL/GenBank/DDBJ databases">
        <title>Genome Sequence of Clavibacter michiganensis Subspecies type strains, and the Atypical Peach-Colored Strains Isolated from Tomato.</title>
        <authorList>
            <person name="Osdaghi E."/>
            <person name="Portier P."/>
            <person name="Briand M."/>
            <person name="Jacques M.-A."/>
        </authorList>
    </citation>
    <scope>NUCLEOTIDE SEQUENCE [LARGE SCALE GENOMIC DNA]</scope>
    <source>
        <strain evidence="2 3">CFBP 8216</strain>
    </source>
</reference>
<dbReference type="CDD" id="cd00093">
    <property type="entry name" value="HTH_XRE"/>
    <property type="match status" value="1"/>
</dbReference>
<dbReference type="EMBL" id="QWEE01000006">
    <property type="protein sequence ID" value="RII94552.1"/>
    <property type="molecule type" value="Genomic_DNA"/>
</dbReference>
<evidence type="ECO:0000313" key="2">
    <source>
        <dbReference type="EMBL" id="RII94552.1"/>
    </source>
</evidence>
<evidence type="ECO:0000259" key="1">
    <source>
        <dbReference type="PROSITE" id="PS50943"/>
    </source>
</evidence>
<dbReference type="SMART" id="SM00530">
    <property type="entry name" value="HTH_XRE"/>
    <property type="match status" value="1"/>
</dbReference>
<organism evidence="2 3">
    <name type="scientific">Clavibacter californiensis</name>
    <dbReference type="NCBI Taxonomy" id="1401995"/>
    <lineage>
        <taxon>Bacteria</taxon>
        <taxon>Bacillati</taxon>
        <taxon>Actinomycetota</taxon>
        <taxon>Actinomycetes</taxon>
        <taxon>Micrococcales</taxon>
        <taxon>Microbacteriaceae</taxon>
        <taxon>Clavibacter</taxon>
    </lineage>
</organism>
<dbReference type="InterPro" id="IPR010982">
    <property type="entry name" value="Lambda_DNA-bd_dom_sf"/>
</dbReference>
<dbReference type="SUPFAM" id="SSF47413">
    <property type="entry name" value="lambda repressor-like DNA-binding domains"/>
    <property type="match status" value="1"/>
</dbReference>
<proteinExistence type="predicted"/>
<dbReference type="PROSITE" id="PS50943">
    <property type="entry name" value="HTH_CROC1"/>
    <property type="match status" value="1"/>
</dbReference>
<protein>
    <submittedName>
        <fullName evidence="2">XRE family transcriptional regulator</fullName>
    </submittedName>
</protein>
<dbReference type="Proteomes" id="UP000265355">
    <property type="component" value="Unassembled WGS sequence"/>
</dbReference>
<dbReference type="Gene3D" id="1.10.260.40">
    <property type="entry name" value="lambda repressor-like DNA-binding domains"/>
    <property type="match status" value="1"/>
</dbReference>
<dbReference type="Pfam" id="PF01381">
    <property type="entry name" value="HTH_3"/>
    <property type="match status" value="1"/>
</dbReference>
<name>A0ABX9NC41_9MICO</name>
<dbReference type="RefSeq" id="WP_119372207.1">
    <property type="nucleotide sequence ID" value="NZ_CP040792.1"/>
</dbReference>
<feature type="domain" description="HTH cro/C1-type" evidence="1">
    <location>
        <begin position="47"/>
        <end position="81"/>
    </location>
</feature>
<evidence type="ECO:0000313" key="3">
    <source>
        <dbReference type="Proteomes" id="UP000265355"/>
    </source>
</evidence>
<comment type="caution">
    <text evidence="2">The sequence shown here is derived from an EMBL/GenBank/DDBJ whole genome shotgun (WGS) entry which is preliminary data.</text>
</comment>
<keyword evidence="3" id="KW-1185">Reference proteome</keyword>
<gene>
    <name evidence="2" type="ORF">DZF98_01140</name>
</gene>
<sequence length="173" mass="19315">MENGRRRGHDQGATGRTVAANIARVRKSQQMSLERLESILWNMGNRISFSGLSKIENNSRRVDVDDLMAIALALDVSPASLLLPHAGVDEKAEITGGHGSVVLLWEWMYAERELEPDDVRAFKARSLPGWLYPLVSIEADKPVDRSFLRNGTTEGGMRAFGGRWYENEDGDDE</sequence>